<keyword evidence="5" id="KW-1185">Reference proteome</keyword>
<comment type="cofactor">
    <cofactor evidence="1">
        <name>Mg(2+)</name>
        <dbReference type="ChEBI" id="CHEBI:18420"/>
    </cofactor>
</comment>
<dbReference type="RefSeq" id="WP_161982079.1">
    <property type="nucleotide sequence ID" value="NZ_BIFT01000001.1"/>
</dbReference>
<dbReference type="PROSITE" id="PS51462">
    <property type="entry name" value="NUDIX"/>
    <property type="match status" value="1"/>
</dbReference>
<accession>A0A402B644</accession>
<dbReference type="SUPFAM" id="SSF55811">
    <property type="entry name" value="Nudix"/>
    <property type="match status" value="1"/>
</dbReference>
<dbReference type="GO" id="GO:0006753">
    <property type="term" value="P:nucleoside phosphate metabolic process"/>
    <property type="evidence" value="ECO:0007669"/>
    <property type="project" value="TreeGrafter"/>
</dbReference>
<dbReference type="Pfam" id="PF00293">
    <property type="entry name" value="NUDIX"/>
    <property type="match status" value="1"/>
</dbReference>
<name>A0A402B644_9CHLR</name>
<dbReference type="GO" id="GO:0019693">
    <property type="term" value="P:ribose phosphate metabolic process"/>
    <property type="evidence" value="ECO:0007669"/>
    <property type="project" value="TreeGrafter"/>
</dbReference>
<dbReference type="AlphaFoldDB" id="A0A402B644"/>
<feature type="domain" description="Nudix hydrolase" evidence="3">
    <location>
        <begin position="43"/>
        <end position="176"/>
    </location>
</feature>
<gene>
    <name evidence="4" type="ORF">KDA_23100</name>
</gene>
<dbReference type="Proteomes" id="UP000287171">
    <property type="component" value="Unassembled WGS sequence"/>
</dbReference>
<dbReference type="PANTHER" id="PTHR11839:SF18">
    <property type="entry name" value="NUDIX HYDROLASE DOMAIN-CONTAINING PROTEIN"/>
    <property type="match status" value="1"/>
</dbReference>
<protein>
    <submittedName>
        <fullName evidence="4">DNA mismatch repair protein MutT</fullName>
    </submittedName>
</protein>
<comment type="caution">
    <text evidence="4">The sequence shown here is derived from an EMBL/GenBank/DDBJ whole genome shotgun (WGS) entry which is preliminary data.</text>
</comment>
<dbReference type="EMBL" id="BIFT01000001">
    <property type="protein sequence ID" value="GCE26826.1"/>
    <property type="molecule type" value="Genomic_DNA"/>
</dbReference>
<organism evidence="4 5">
    <name type="scientific">Dictyobacter alpinus</name>
    <dbReference type="NCBI Taxonomy" id="2014873"/>
    <lineage>
        <taxon>Bacteria</taxon>
        <taxon>Bacillati</taxon>
        <taxon>Chloroflexota</taxon>
        <taxon>Ktedonobacteria</taxon>
        <taxon>Ktedonobacterales</taxon>
        <taxon>Dictyobacteraceae</taxon>
        <taxon>Dictyobacter</taxon>
    </lineage>
</organism>
<evidence type="ECO:0000259" key="3">
    <source>
        <dbReference type="PROSITE" id="PS51462"/>
    </source>
</evidence>
<proteinExistence type="predicted"/>
<keyword evidence="2" id="KW-0378">Hydrolase</keyword>
<evidence type="ECO:0000313" key="5">
    <source>
        <dbReference type="Proteomes" id="UP000287171"/>
    </source>
</evidence>
<dbReference type="InterPro" id="IPR015797">
    <property type="entry name" value="NUDIX_hydrolase-like_dom_sf"/>
</dbReference>
<dbReference type="Gene3D" id="3.90.79.10">
    <property type="entry name" value="Nucleoside Triphosphate Pyrophosphohydrolase"/>
    <property type="match status" value="1"/>
</dbReference>
<evidence type="ECO:0000256" key="2">
    <source>
        <dbReference type="ARBA" id="ARBA00022801"/>
    </source>
</evidence>
<dbReference type="GO" id="GO:0016787">
    <property type="term" value="F:hydrolase activity"/>
    <property type="evidence" value="ECO:0007669"/>
    <property type="project" value="UniProtKB-KW"/>
</dbReference>
<dbReference type="CDD" id="cd03424">
    <property type="entry name" value="NUDIX_ADPRase_Nudt5_UGPPase_Nudt14"/>
    <property type="match status" value="1"/>
</dbReference>
<reference evidence="5" key="1">
    <citation type="submission" date="2018-12" db="EMBL/GenBank/DDBJ databases">
        <title>Tengunoibacter tsumagoiensis gen. nov., sp. nov., Dictyobacter kobayashii sp. nov., D. alpinus sp. nov., and D. joshuensis sp. nov. and description of Dictyobacteraceae fam. nov. within the order Ktedonobacterales isolated from Tengu-no-mugimeshi.</title>
        <authorList>
            <person name="Wang C.M."/>
            <person name="Zheng Y."/>
            <person name="Sakai Y."/>
            <person name="Toyoda A."/>
            <person name="Minakuchi Y."/>
            <person name="Abe K."/>
            <person name="Yokota A."/>
            <person name="Yabe S."/>
        </authorList>
    </citation>
    <scope>NUCLEOTIDE SEQUENCE [LARGE SCALE GENOMIC DNA]</scope>
    <source>
        <strain evidence="5">Uno16</strain>
    </source>
</reference>
<evidence type="ECO:0000313" key="4">
    <source>
        <dbReference type="EMBL" id="GCE26826.1"/>
    </source>
</evidence>
<dbReference type="PANTHER" id="PTHR11839">
    <property type="entry name" value="UDP/ADP-SUGAR PYROPHOSPHATASE"/>
    <property type="match status" value="1"/>
</dbReference>
<dbReference type="InterPro" id="IPR000086">
    <property type="entry name" value="NUDIX_hydrolase_dom"/>
</dbReference>
<sequence length="194" mass="22027">MTEHQSWKVLSQRQVIDTPYLRIRSEQVAVPNGPILDEYFIIENFGWVGVVPVTNDGRFLLNRQYKHGIGLEVIEFPAGGIDPHETEDPIQAAHRELMEESGYSVALDKIELLAHMYANPTGARTRIWWYLARDIQQTGQQKVDPVEVIENMLVTPQELLQLIHTGQFAVQGQIAAAYMALEKLGYLKPTFLEG</sequence>
<evidence type="ECO:0000256" key="1">
    <source>
        <dbReference type="ARBA" id="ARBA00001946"/>
    </source>
</evidence>